<organism evidence="2 3">
    <name type="scientific">Coprinellus micaceus</name>
    <name type="common">Glistening ink-cap mushroom</name>
    <name type="synonym">Coprinus micaceus</name>
    <dbReference type="NCBI Taxonomy" id="71717"/>
    <lineage>
        <taxon>Eukaryota</taxon>
        <taxon>Fungi</taxon>
        <taxon>Dikarya</taxon>
        <taxon>Basidiomycota</taxon>
        <taxon>Agaricomycotina</taxon>
        <taxon>Agaricomycetes</taxon>
        <taxon>Agaricomycetidae</taxon>
        <taxon>Agaricales</taxon>
        <taxon>Agaricineae</taxon>
        <taxon>Psathyrellaceae</taxon>
        <taxon>Coprinellus</taxon>
    </lineage>
</organism>
<feature type="region of interest" description="Disordered" evidence="1">
    <location>
        <begin position="389"/>
        <end position="435"/>
    </location>
</feature>
<sequence length="663" mass="73838">MSSPLDDWIGKGRLYKDPPKAVSDEVIRRVSVSVADLSSLLPALAEATISNLLQYPLPVQLETNSPLPRLTFSASAPTISLVDFLRRESCFIPATVTTQSLRNVVGQAILDGSRSIHYDAANSFYLPMSVLGLWDYLSRASHAQATWRDGLQWLLNAPGLEEDVISRATALLDRVPWSERIRTPTNSLSVTDSAEFLSNKQLYSNHIDAMLHRLEARVGAHHKQPTPVVLVSPDTSELLRNTTEDYPEYEETELQRQGHALSKHPYSTVLVTVAHSPPVHWAAMVIDMRGDTIQVRWGDSIGRKQPKRYIEGLQYWLDHHLNDRCYEFSDNLVCARQTDSFSCGIIAINTLKHLLFGDALWTEEVRELSRVLELCEILEHAFPPEPVGVSAGPENVARTPARSSDTTRKEQRALCDAPPAEDREKGCLPTSRKDRDAVAATREALGNVREYESRGYMQDRTVVLKASKPTMLTLGAVTKLVKITLPMELLAPNSDGNYQCSSLILHPLKRDGGVDPAQMVTLAALAPYTHENVRCNIMLFPDESYLLEAAGGLELHLLFKFEEPSADAKMTILRPWLKMKKTIPVSTTPASLNLRNSTAMEEDPQLDTREAKKARKGDPPLDAQQAKKARKEDRRLDAKQEKKARKGDPGLKGAAVMIKKGRA</sequence>
<feature type="compositionally biased region" description="Basic and acidic residues" evidence="1">
    <location>
        <begin position="420"/>
        <end position="435"/>
    </location>
</feature>
<proteinExistence type="predicted"/>
<evidence type="ECO:0000313" key="3">
    <source>
        <dbReference type="Proteomes" id="UP000298030"/>
    </source>
</evidence>
<comment type="caution">
    <text evidence="2">The sequence shown here is derived from an EMBL/GenBank/DDBJ whole genome shotgun (WGS) entry which is preliminary data.</text>
</comment>
<dbReference type="SUPFAM" id="SSF54001">
    <property type="entry name" value="Cysteine proteinases"/>
    <property type="match status" value="1"/>
</dbReference>
<evidence type="ECO:0000313" key="2">
    <source>
        <dbReference type="EMBL" id="TEB22281.1"/>
    </source>
</evidence>
<dbReference type="Proteomes" id="UP000298030">
    <property type="component" value="Unassembled WGS sequence"/>
</dbReference>
<reference evidence="2 3" key="1">
    <citation type="journal article" date="2019" name="Nat. Ecol. Evol.">
        <title>Megaphylogeny resolves global patterns of mushroom evolution.</title>
        <authorList>
            <person name="Varga T."/>
            <person name="Krizsan K."/>
            <person name="Foldi C."/>
            <person name="Dima B."/>
            <person name="Sanchez-Garcia M."/>
            <person name="Sanchez-Ramirez S."/>
            <person name="Szollosi G.J."/>
            <person name="Szarkandi J.G."/>
            <person name="Papp V."/>
            <person name="Albert L."/>
            <person name="Andreopoulos W."/>
            <person name="Angelini C."/>
            <person name="Antonin V."/>
            <person name="Barry K.W."/>
            <person name="Bougher N.L."/>
            <person name="Buchanan P."/>
            <person name="Buyck B."/>
            <person name="Bense V."/>
            <person name="Catcheside P."/>
            <person name="Chovatia M."/>
            <person name="Cooper J."/>
            <person name="Damon W."/>
            <person name="Desjardin D."/>
            <person name="Finy P."/>
            <person name="Geml J."/>
            <person name="Haridas S."/>
            <person name="Hughes K."/>
            <person name="Justo A."/>
            <person name="Karasinski D."/>
            <person name="Kautmanova I."/>
            <person name="Kiss B."/>
            <person name="Kocsube S."/>
            <person name="Kotiranta H."/>
            <person name="LaButti K.M."/>
            <person name="Lechner B.E."/>
            <person name="Liimatainen K."/>
            <person name="Lipzen A."/>
            <person name="Lukacs Z."/>
            <person name="Mihaltcheva S."/>
            <person name="Morgado L.N."/>
            <person name="Niskanen T."/>
            <person name="Noordeloos M.E."/>
            <person name="Ohm R.A."/>
            <person name="Ortiz-Santana B."/>
            <person name="Ovrebo C."/>
            <person name="Racz N."/>
            <person name="Riley R."/>
            <person name="Savchenko A."/>
            <person name="Shiryaev A."/>
            <person name="Soop K."/>
            <person name="Spirin V."/>
            <person name="Szebenyi C."/>
            <person name="Tomsovsky M."/>
            <person name="Tulloss R.E."/>
            <person name="Uehling J."/>
            <person name="Grigoriev I.V."/>
            <person name="Vagvolgyi C."/>
            <person name="Papp T."/>
            <person name="Martin F.M."/>
            <person name="Miettinen O."/>
            <person name="Hibbett D.S."/>
            <person name="Nagy L.G."/>
        </authorList>
    </citation>
    <scope>NUCLEOTIDE SEQUENCE [LARGE SCALE GENOMIC DNA]</scope>
    <source>
        <strain evidence="2 3">FP101781</strain>
    </source>
</reference>
<dbReference type="Gene3D" id="3.40.395.10">
    <property type="entry name" value="Adenoviral Proteinase, Chain A"/>
    <property type="match status" value="1"/>
</dbReference>
<gene>
    <name evidence="2" type="ORF">FA13DRAFT_1716204</name>
</gene>
<feature type="compositionally biased region" description="Basic and acidic residues" evidence="1">
    <location>
        <begin position="630"/>
        <end position="649"/>
    </location>
</feature>
<evidence type="ECO:0008006" key="4">
    <source>
        <dbReference type="Google" id="ProtNLM"/>
    </source>
</evidence>
<dbReference type="AlphaFoldDB" id="A0A4Y7SKM4"/>
<feature type="compositionally biased region" description="Polar residues" evidence="1">
    <location>
        <begin position="588"/>
        <end position="599"/>
    </location>
</feature>
<dbReference type="OrthoDB" id="2671065at2759"/>
<evidence type="ECO:0000256" key="1">
    <source>
        <dbReference type="SAM" id="MobiDB-lite"/>
    </source>
</evidence>
<feature type="compositionally biased region" description="Basic and acidic residues" evidence="1">
    <location>
        <begin position="606"/>
        <end position="619"/>
    </location>
</feature>
<dbReference type="InterPro" id="IPR038765">
    <property type="entry name" value="Papain-like_cys_pep_sf"/>
</dbReference>
<dbReference type="STRING" id="71717.A0A4Y7SKM4"/>
<accession>A0A4Y7SKM4</accession>
<keyword evidence="3" id="KW-1185">Reference proteome</keyword>
<name>A0A4Y7SKM4_COPMI</name>
<protein>
    <recommendedName>
        <fullName evidence="4">Ubiquitin-like protease family profile domain-containing protein</fullName>
    </recommendedName>
</protein>
<feature type="region of interest" description="Disordered" evidence="1">
    <location>
        <begin position="588"/>
        <end position="663"/>
    </location>
</feature>
<dbReference type="EMBL" id="QPFP01000094">
    <property type="protein sequence ID" value="TEB22281.1"/>
    <property type="molecule type" value="Genomic_DNA"/>
</dbReference>